<dbReference type="InParanoid" id="U5DLB6"/>
<protein>
    <submittedName>
        <fullName evidence="1">Uncharacterized protein</fullName>
    </submittedName>
</protein>
<reference evidence="1 2" key="1">
    <citation type="submission" date="2013-05" db="EMBL/GenBank/DDBJ databases">
        <title>Draft genome sequence of Rubidibacter lacunae KORDI 51-2.</title>
        <authorList>
            <person name="Choi D.H."/>
            <person name="Noh J.H."/>
            <person name="Kwon K.-K."/>
            <person name="Lee J.-H."/>
            <person name="Ryu J.-Y."/>
        </authorList>
    </citation>
    <scope>NUCLEOTIDE SEQUENCE [LARGE SCALE GENOMIC DNA]</scope>
    <source>
        <strain evidence="1 2">KORDI 51-2</strain>
    </source>
</reference>
<dbReference type="Proteomes" id="UP000016960">
    <property type="component" value="Unassembled WGS sequence"/>
</dbReference>
<dbReference type="EMBL" id="ASSJ01000049">
    <property type="protein sequence ID" value="ERN41369.1"/>
    <property type="molecule type" value="Genomic_DNA"/>
</dbReference>
<comment type="caution">
    <text evidence="1">The sequence shown here is derived from an EMBL/GenBank/DDBJ whole genome shotgun (WGS) entry which is preliminary data.</text>
</comment>
<dbReference type="AlphaFoldDB" id="U5DLB6"/>
<keyword evidence="2" id="KW-1185">Reference proteome</keyword>
<evidence type="ECO:0000313" key="2">
    <source>
        <dbReference type="Proteomes" id="UP000016960"/>
    </source>
</evidence>
<name>U5DLB6_9CHRO</name>
<gene>
    <name evidence="1" type="ORF">KR51_00019360</name>
</gene>
<proteinExistence type="predicted"/>
<sequence length="34" mass="3920">MELEIDGKHLHVGVNTWRGYARDRVLLRDGLQTA</sequence>
<accession>U5DLB6</accession>
<organism evidence="1 2">
    <name type="scientific">Rubidibacter lacunae KORDI 51-2</name>
    <dbReference type="NCBI Taxonomy" id="582515"/>
    <lineage>
        <taxon>Bacteria</taxon>
        <taxon>Bacillati</taxon>
        <taxon>Cyanobacteriota</taxon>
        <taxon>Cyanophyceae</taxon>
        <taxon>Oscillatoriophycideae</taxon>
        <taxon>Chroococcales</taxon>
        <taxon>Aphanothecaceae</taxon>
        <taxon>Rubidibacter</taxon>
    </lineage>
</organism>
<evidence type="ECO:0000313" key="1">
    <source>
        <dbReference type="EMBL" id="ERN41369.1"/>
    </source>
</evidence>